<dbReference type="InterPro" id="IPR016913">
    <property type="entry name" value="UCP029215"/>
</dbReference>
<organism evidence="1">
    <name type="scientific">freshwater sediment metagenome</name>
    <dbReference type="NCBI Taxonomy" id="556182"/>
    <lineage>
        <taxon>unclassified sequences</taxon>
        <taxon>metagenomes</taxon>
        <taxon>ecological metagenomes</taxon>
    </lineage>
</organism>
<reference evidence="1" key="1">
    <citation type="submission" date="2023-07" db="EMBL/GenBank/DDBJ databases">
        <authorList>
            <person name="Pelsma A.J. K."/>
        </authorList>
    </citation>
    <scope>NUCLEOTIDE SEQUENCE</scope>
</reference>
<name>A0AA48R9U2_9ZZZZ</name>
<dbReference type="AlphaFoldDB" id="A0AA48R9U2"/>
<gene>
    <name evidence="1" type="ORF">AMST5_02154</name>
</gene>
<proteinExistence type="predicted"/>
<dbReference type="Pfam" id="PF09979">
    <property type="entry name" value="DUF2213"/>
    <property type="match status" value="1"/>
</dbReference>
<accession>A0AA48R9U2</accession>
<dbReference type="EMBL" id="OY288114">
    <property type="protein sequence ID" value="CAJ0869625.1"/>
    <property type="molecule type" value="Genomic_DNA"/>
</dbReference>
<protein>
    <submittedName>
        <fullName evidence="1">Uncharacterized protein</fullName>
    </submittedName>
</protein>
<sequence length="165" mass="17961">MTEPRVMFDRDGRLLVFGTPITVSGFVTYRGRELAADAIPHASYSVLRTEDELRRAAPTFANVPLLQGHAGVAVGRVSNAWFSAPAIRADLVVWDADAIDAIASGARRELSIGFAYDIDLAPPCAMTNLRGHHVALVSRTRGGRACAIPSLNYERKRYDPSYAFA</sequence>
<evidence type="ECO:0000313" key="1">
    <source>
        <dbReference type="EMBL" id="CAJ0869625.1"/>
    </source>
</evidence>